<dbReference type="Proteomes" id="UP000057088">
    <property type="component" value="Chromosome 1"/>
</dbReference>
<dbReference type="GeneID" id="29383512"/>
<gene>
    <name evidence="1" type="ORF">AL536_00440</name>
    <name evidence="2" type="ORF">NCTC11327_03657</name>
</gene>
<reference evidence="1" key="2">
    <citation type="submission" date="2018-01" db="EMBL/GenBank/DDBJ databases">
        <title>FDA dAtabase for Regulatory Grade micrObial Sequences (FDA-ARGOS): Supporting development and validation of Infectious Disease Dx tests.</title>
        <authorList>
            <person name="Hoffmann M."/>
            <person name="Allard M."/>
            <person name="Evans P."/>
            <person name="Brown E."/>
            <person name="Tallon L."/>
            <person name="Sadzewicz L."/>
            <person name="Sengamalay N."/>
            <person name="Ott S."/>
            <person name="Godinez A."/>
            <person name="Nagaraj S."/>
            <person name="Vyas G."/>
            <person name="Aluvathingal J."/>
            <person name="Nadendla S."/>
            <person name="Geyer C."/>
            <person name="Sichtig H."/>
        </authorList>
    </citation>
    <scope>NUCLEOTIDE SEQUENCE</scope>
    <source>
        <strain evidence="1">ATCC 33809</strain>
    </source>
</reference>
<dbReference type="EMBL" id="CP014034">
    <property type="protein sequence ID" value="AMF91993.1"/>
    <property type="molecule type" value="Genomic_DNA"/>
</dbReference>
<name>A0AAX2LTX1_VIBFL</name>
<protein>
    <submittedName>
        <fullName evidence="2">Uncharacterized protein</fullName>
    </submittedName>
</protein>
<evidence type="ECO:0000313" key="3">
    <source>
        <dbReference type="Proteomes" id="UP000057088"/>
    </source>
</evidence>
<proteinExistence type="predicted"/>
<keyword evidence="3" id="KW-1185">Reference proteome</keyword>
<dbReference type="KEGG" id="vfl:AL536_00440"/>
<reference evidence="2 4" key="3">
    <citation type="submission" date="2018-06" db="EMBL/GenBank/DDBJ databases">
        <authorList>
            <consortium name="Pathogen Informatics"/>
            <person name="Doyle S."/>
        </authorList>
    </citation>
    <scope>NUCLEOTIDE SEQUENCE [LARGE SCALE GENOMIC DNA]</scope>
    <source>
        <strain evidence="2 4">NCTC11327</strain>
    </source>
</reference>
<evidence type="ECO:0000313" key="1">
    <source>
        <dbReference type="EMBL" id="AMF91993.1"/>
    </source>
</evidence>
<dbReference type="Proteomes" id="UP000254626">
    <property type="component" value="Unassembled WGS sequence"/>
</dbReference>
<sequence length="109" mass="12260">MNQASLKQQLYLSLLQIDDLMAVMNVATPEYDELWQQQDTLRQQYTALVIESLQDTSQIQDAMQGLEELCDESRRVCDELNENVASLAGIARVIRSAGKVTKTLAKLVT</sequence>
<dbReference type="AlphaFoldDB" id="A0AAX2LTX1"/>
<organism evidence="2 4">
    <name type="scientific">Vibrio fluvialis</name>
    <dbReference type="NCBI Taxonomy" id="676"/>
    <lineage>
        <taxon>Bacteria</taxon>
        <taxon>Pseudomonadati</taxon>
        <taxon>Pseudomonadota</taxon>
        <taxon>Gammaproteobacteria</taxon>
        <taxon>Vibrionales</taxon>
        <taxon>Vibrionaceae</taxon>
        <taxon>Vibrio</taxon>
    </lineage>
</organism>
<dbReference type="SUPFAM" id="SSF58104">
    <property type="entry name" value="Methyl-accepting chemotaxis protein (MCP) signaling domain"/>
    <property type="match status" value="1"/>
</dbReference>
<evidence type="ECO:0000313" key="4">
    <source>
        <dbReference type="Proteomes" id="UP000254626"/>
    </source>
</evidence>
<dbReference type="RefSeq" id="WP_020328809.1">
    <property type="nucleotide sequence ID" value="NZ_AP028129.1"/>
</dbReference>
<accession>A0AAX2LTX1</accession>
<reference evidence="3" key="1">
    <citation type="submission" date="2015-12" db="EMBL/GenBank/DDBJ databases">
        <title>FDA dAtabase for Regulatory Grade micrObial Sequences (FDA-ARGOS): Supporting development and validation of Infectious Disease Dx tests.</title>
        <authorList>
            <person name="Hoffmann M."/>
            <person name="Allard M."/>
            <person name="Evans P."/>
            <person name="Brown E."/>
            <person name="Tallon L.J."/>
            <person name="Sadzewicz L."/>
            <person name="Sengamalay N."/>
            <person name="Ott S."/>
            <person name="Godinez A."/>
            <person name="Nagaraj S."/>
            <person name="Vyas G."/>
            <person name="Aluvathingal J."/>
            <person name="Nadendla S."/>
            <person name="Geyer C."/>
            <person name="Sichtig H."/>
        </authorList>
    </citation>
    <scope>NUCLEOTIDE SEQUENCE [LARGE SCALE GENOMIC DNA]</scope>
    <source>
        <strain evidence="3">ATCC 33809</strain>
    </source>
</reference>
<dbReference type="EMBL" id="UHIP01000002">
    <property type="protein sequence ID" value="SUQ26793.1"/>
    <property type="molecule type" value="Genomic_DNA"/>
</dbReference>
<evidence type="ECO:0000313" key="2">
    <source>
        <dbReference type="EMBL" id="SUQ26793.1"/>
    </source>
</evidence>